<evidence type="ECO:0000313" key="17">
    <source>
        <dbReference type="EMBL" id="QBR90415.1"/>
    </source>
</evidence>
<evidence type="ECO:0000256" key="12">
    <source>
        <dbReference type="ARBA" id="ARBA00023268"/>
    </source>
</evidence>
<evidence type="ECO:0000313" key="18">
    <source>
        <dbReference type="Proteomes" id="UP000295748"/>
    </source>
</evidence>
<evidence type="ECO:0000256" key="9">
    <source>
        <dbReference type="ARBA" id="ARBA00023140"/>
    </source>
</evidence>
<keyword evidence="5" id="KW-0442">Lipid degradation</keyword>
<keyword evidence="18" id="KW-1185">Reference proteome</keyword>
<dbReference type="Proteomes" id="UP000295748">
    <property type="component" value="Chromosome"/>
</dbReference>
<evidence type="ECO:0000256" key="5">
    <source>
        <dbReference type="ARBA" id="ARBA00022963"/>
    </source>
</evidence>
<dbReference type="InterPro" id="IPR036291">
    <property type="entry name" value="NAD(P)-bd_dom_sf"/>
</dbReference>
<keyword evidence="10" id="KW-0413">Isomerase</keyword>
<dbReference type="PANTHER" id="PTHR23309">
    <property type="entry name" value="3-HYDROXYACYL-COA DEHYROGENASE"/>
    <property type="match status" value="1"/>
</dbReference>
<dbReference type="PROSITE" id="PS00166">
    <property type="entry name" value="ENOYL_COA_HYDRATASE"/>
    <property type="match status" value="1"/>
</dbReference>
<keyword evidence="6" id="KW-0560">Oxidoreductase</keyword>
<comment type="subcellular location">
    <subcellularLocation>
        <location evidence="1">Peroxisome</location>
    </subcellularLocation>
</comment>
<keyword evidence="4" id="KW-0276">Fatty acid metabolism</keyword>
<dbReference type="Pfam" id="PF00378">
    <property type="entry name" value="ECH_1"/>
    <property type="match status" value="1"/>
</dbReference>
<dbReference type="RefSeq" id="WP_135070353.1">
    <property type="nucleotide sequence ID" value="NZ_CP038266.1"/>
</dbReference>
<reference evidence="17 18" key="1">
    <citation type="submission" date="2019-03" db="EMBL/GenBank/DDBJ databases">
        <authorList>
            <person name="Dong K."/>
        </authorList>
    </citation>
    <scope>NUCLEOTIDE SEQUENCE [LARGE SCALE GENOMIC DNA]</scope>
    <source>
        <strain evidence="18">dk512</strain>
    </source>
</reference>
<dbReference type="InterPro" id="IPR008927">
    <property type="entry name" value="6-PGluconate_DH-like_C_sf"/>
</dbReference>
<dbReference type="SUPFAM" id="SSF52096">
    <property type="entry name" value="ClpP/crotonase"/>
    <property type="match status" value="1"/>
</dbReference>
<keyword evidence="8" id="KW-0443">Lipid metabolism</keyword>
<sequence>MSGQVRQDVDGEILILTIDNPPVNASSQGVRAGIAAGIQRLVSDPALVAAVLIGAGDSFVAGSDLGEFGGMVPEPLLPSVIADIEDCAKPVVAALDGFALGGGLELALGCDARLASQRAQVGLPEVTLGMVPGAGGTQRLPRLVGREAALEIILSGRRVPAVEAHELGIVDEIVTGDLLSAAVRYATTARKRRVAELAVADSPTEDLEAVAGRVVRGARRANAVAALELVGSAGSGDIETALRRERERFDELRLSPDAAALRHIFFAERAASRRAGTTPRQPGVDRVGIIGAGAMGAGIGAAFALAGIGVQLIDTDATQAQRGRERIQQTLDKAVARGRLSVEAAVGVSARLGASTDSADLGDADLVIEAVVEDPDVKVSVLRAAAVAAPDAVLATNTSYLSVSRLAESLEDPSRLVGMHFFNPADVMKLVELVPGSTASPRTLGVALQASKQLRKVAVLAGDAEGFIGNRIYSVYRRHAEYLLEDGALPEDVDAAMEGFGFGMGPFAVADLSGLQIARSLRDRWRSTGRLPARYVDIPDLLCDRGWWGRRSGRGYYRYEEGRRIPDPQVHDMIVAESARKSIRRRSIGPEEIVERLIGAMVVEGAKVVQDGIARHADDVDAVVVNGFGFPRFAGGPMWWARRQDAATLTRLADVVAAAAREEAASGALAEVLGGAQSRA</sequence>
<evidence type="ECO:0000256" key="14">
    <source>
        <dbReference type="RuleBase" id="RU003707"/>
    </source>
</evidence>
<dbReference type="SUPFAM" id="SSF48179">
    <property type="entry name" value="6-phosphogluconate dehydrogenase C-terminal domain-like"/>
    <property type="match status" value="2"/>
</dbReference>
<protein>
    <submittedName>
        <fullName evidence="17">3-hydroxyacyl-CoA dehydrogenase</fullName>
    </submittedName>
</protein>
<evidence type="ECO:0000256" key="13">
    <source>
        <dbReference type="ARBA" id="ARBA00049556"/>
    </source>
</evidence>
<evidence type="ECO:0000256" key="7">
    <source>
        <dbReference type="ARBA" id="ARBA00023027"/>
    </source>
</evidence>
<dbReference type="Gene3D" id="3.90.226.10">
    <property type="entry name" value="2-enoyl-CoA Hydratase, Chain A, domain 1"/>
    <property type="match status" value="1"/>
</dbReference>
<evidence type="ECO:0000259" key="16">
    <source>
        <dbReference type="Pfam" id="PF02737"/>
    </source>
</evidence>
<evidence type="ECO:0000256" key="11">
    <source>
        <dbReference type="ARBA" id="ARBA00023239"/>
    </source>
</evidence>
<evidence type="ECO:0000256" key="2">
    <source>
        <dbReference type="ARBA" id="ARBA00005005"/>
    </source>
</evidence>
<gene>
    <name evidence="17" type="ORF">E4K62_18045</name>
</gene>
<dbReference type="Pfam" id="PF02737">
    <property type="entry name" value="3HCDH_N"/>
    <property type="match status" value="1"/>
</dbReference>
<keyword evidence="11" id="KW-0456">Lyase</keyword>
<comment type="similarity">
    <text evidence="14">Belongs to the enoyl-CoA hydratase/isomerase family.</text>
</comment>
<name>A0ABX5SYT6_9MICO</name>
<evidence type="ECO:0000256" key="8">
    <source>
        <dbReference type="ARBA" id="ARBA00023098"/>
    </source>
</evidence>
<comment type="pathway">
    <text evidence="2">Lipid metabolism; fatty acid beta-oxidation.</text>
</comment>
<dbReference type="EMBL" id="CP038266">
    <property type="protein sequence ID" value="QBR90415.1"/>
    <property type="molecule type" value="Genomic_DNA"/>
</dbReference>
<proteinExistence type="inferred from homology"/>
<keyword evidence="12" id="KW-0511">Multifunctional enzyme</keyword>
<evidence type="ECO:0000256" key="10">
    <source>
        <dbReference type="ARBA" id="ARBA00023235"/>
    </source>
</evidence>
<keyword evidence="7" id="KW-0520">NAD</keyword>
<comment type="similarity">
    <text evidence="3">In the N-terminal section; belongs to the enoyl-CoA hydratase/isomerase family.</text>
</comment>
<dbReference type="Pfam" id="PF00725">
    <property type="entry name" value="3HCDH"/>
    <property type="match status" value="1"/>
</dbReference>
<dbReference type="InterPro" id="IPR029045">
    <property type="entry name" value="ClpP/crotonase-like_dom_sf"/>
</dbReference>
<dbReference type="InterPro" id="IPR006176">
    <property type="entry name" value="3-OHacyl-CoA_DH_NAD-bd"/>
</dbReference>
<keyword evidence="9" id="KW-0576">Peroxisome</keyword>
<evidence type="ECO:0000256" key="1">
    <source>
        <dbReference type="ARBA" id="ARBA00004275"/>
    </source>
</evidence>
<feature type="domain" description="3-hydroxyacyl-CoA dehydrogenase NAD binding" evidence="16">
    <location>
        <begin position="287"/>
        <end position="463"/>
    </location>
</feature>
<dbReference type="SUPFAM" id="SSF51735">
    <property type="entry name" value="NAD(P)-binding Rossmann-fold domains"/>
    <property type="match status" value="1"/>
</dbReference>
<evidence type="ECO:0000256" key="6">
    <source>
        <dbReference type="ARBA" id="ARBA00023002"/>
    </source>
</evidence>
<dbReference type="InterPro" id="IPR001753">
    <property type="entry name" value="Enoyl-CoA_hydra/iso"/>
</dbReference>
<dbReference type="Gene3D" id="1.10.1040.50">
    <property type="match status" value="1"/>
</dbReference>
<dbReference type="Gene3D" id="3.40.50.720">
    <property type="entry name" value="NAD(P)-binding Rossmann-like Domain"/>
    <property type="match status" value="1"/>
</dbReference>
<evidence type="ECO:0000256" key="4">
    <source>
        <dbReference type="ARBA" id="ARBA00022832"/>
    </source>
</evidence>
<evidence type="ECO:0000256" key="3">
    <source>
        <dbReference type="ARBA" id="ARBA00008750"/>
    </source>
</evidence>
<dbReference type="InterPro" id="IPR006108">
    <property type="entry name" value="3HC_DH_C"/>
</dbReference>
<dbReference type="InterPro" id="IPR018376">
    <property type="entry name" value="Enoyl-CoA_hyd/isom_CS"/>
</dbReference>
<feature type="domain" description="3-hydroxyacyl-CoA dehydrogenase C-terminal" evidence="15">
    <location>
        <begin position="466"/>
        <end position="559"/>
    </location>
</feature>
<evidence type="ECO:0000259" key="15">
    <source>
        <dbReference type="Pfam" id="PF00725"/>
    </source>
</evidence>
<organism evidence="17 18">
    <name type="scientific">Microbacterium wangchenii</name>
    <dbReference type="NCBI Taxonomy" id="2541726"/>
    <lineage>
        <taxon>Bacteria</taxon>
        <taxon>Bacillati</taxon>
        <taxon>Actinomycetota</taxon>
        <taxon>Actinomycetes</taxon>
        <taxon>Micrococcales</taxon>
        <taxon>Microbacteriaceae</taxon>
        <taxon>Microbacterium</taxon>
    </lineage>
</organism>
<accession>A0ABX5SYT6</accession>
<dbReference type="CDD" id="cd06558">
    <property type="entry name" value="crotonase-like"/>
    <property type="match status" value="1"/>
</dbReference>
<comment type="catalytic activity">
    <reaction evidence="13">
        <text>a (3S)-3-hydroxyacyl-CoA + NAD(+) = a 3-oxoacyl-CoA + NADH + H(+)</text>
        <dbReference type="Rhea" id="RHEA:22432"/>
        <dbReference type="ChEBI" id="CHEBI:15378"/>
        <dbReference type="ChEBI" id="CHEBI:57318"/>
        <dbReference type="ChEBI" id="CHEBI:57540"/>
        <dbReference type="ChEBI" id="CHEBI:57945"/>
        <dbReference type="ChEBI" id="CHEBI:90726"/>
        <dbReference type="EC" id="1.1.1.35"/>
    </reaction>
</comment>